<sequence length="616" mass="69470">MATFTDWVYLPADDSDDPMHYYANLTTGESQWDRPRVLDANCGSASAAGKTTCQVSVVAKWVEFMDEHHGRPYLYNNETGESAWVLPADEDEDKPQCEEEAPCVKVDEVARSEVEKALAKTEKRAAHRLKLLKEIVSTEQSYVDSLRALNKVYVDPLRMVADVPKGAIFTHNDLDAIFLNITVIIKVNEAFLSELLEEEKKWPNVNYAPILKKAATKFKGCYTRYVNNFDDAAGKLLTIGTSDKPADKDKLRYLVGSARHPDAKGRDLRSFLIQPVQRVPRYRMLLDELLKHTDEDHVERADIQEALEMVITLAKSFNEDKRAVEDHAILKEVFEMFCDKDARDLKAELNSFERKFVKEGSLVKQRLSHRQRRQLFLFSDILLYAEAGMAGKGFKLKGKIQLLDGTRVESLPSTEDSPHAFALVENGGKGYTWLAESAAEKDEWFQAIDGAIRAVRKAADLDASDASDLISMVKSKRLHERIAVLQGGSTLIKYNNSDGKSTPRWVCVTLDKFGAAELIRWGDTRTQDCKSEKRLTEATALLHGAKSSTFFKQKGVKADQDWQCFSLVFKDRTLDFAAATVGLLLDWYLALGALLPHSTEQILDEEQLRARISSQM</sequence>
<dbReference type="CDD" id="cd00160">
    <property type="entry name" value="RhoGEF"/>
    <property type="match status" value="1"/>
</dbReference>
<dbReference type="InterPro" id="IPR011993">
    <property type="entry name" value="PH-like_dom_sf"/>
</dbReference>
<feature type="domain" description="WW" evidence="3">
    <location>
        <begin position="55"/>
        <end position="89"/>
    </location>
</feature>
<dbReference type="GO" id="GO:0005737">
    <property type="term" value="C:cytoplasm"/>
    <property type="evidence" value="ECO:0007669"/>
    <property type="project" value="TreeGrafter"/>
</dbReference>
<dbReference type="PROSITE" id="PS50010">
    <property type="entry name" value="DH_2"/>
    <property type="match status" value="1"/>
</dbReference>
<dbReference type="GO" id="GO:0005085">
    <property type="term" value="F:guanyl-nucleotide exchange factor activity"/>
    <property type="evidence" value="ECO:0007669"/>
    <property type="project" value="InterPro"/>
</dbReference>
<dbReference type="InterPro" id="IPR000219">
    <property type="entry name" value="DH_dom"/>
</dbReference>
<dbReference type="Gene3D" id="1.20.900.10">
    <property type="entry name" value="Dbl homology (DH) domain"/>
    <property type="match status" value="1"/>
</dbReference>
<keyword evidence="5" id="KW-1185">Reference proteome</keyword>
<dbReference type="InterPro" id="IPR035899">
    <property type="entry name" value="DBL_dom_sf"/>
</dbReference>
<dbReference type="PROSITE" id="PS50020">
    <property type="entry name" value="WW_DOMAIN_2"/>
    <property type="match status" value="2"/>
</dbReference>
<dbReference type="PANTHER" id="PTHR12673">
    <property type="entry name" value="FACIOGENITAL DYSPLASIA PROTEIN"/>
    <property type="match status" value="1"/>
</dbReference>
<organism evidence="4 5">
    <name type="scientific">Chrysochromulina tobinii</name>
    <dbReference type="NCBI Taxonomy" id="1460289"/>
    <lineage>
        <taxon>Eukaryota</taxon>
        <taxon>Haptista</taxon>
        <taxon>Haptophyta</taxon>
        <taxon>Prymnesiophyceae</taxon>
        <taxon>Prymnesiales</taxon>
        <taxon>Chrysochromulinaceae</taxon>
        <taxon>Chrysochromulina</taxon>
    </lineage>
</organism>
<dbReference type="AlphaFoldDB" id="A0A0M0JFE5"/>
<dbReference type="EMBL" id="JWZX01002992">
    <property type="protein sequence ID" value="KOO25314.1"/>
    <property type="molecule type" value="Genomic_DNA"/>
</dbReference>
<evidence type="ECO:0000313" key="5">
    <source>
        <dbReference type="Proteomes" id="UP000037460"/>
    </source>
</evidence>
<feature type="domain" description="WW" evidence="3">
    <location>
        <begin position="7"/>
        <end position="37"/>
    </location>
</feature>
<dbReference type="Pfam" id="PF00169">
    <property type="entry name" value="PH"/>
    <property type="match status" value="1"/>
</dbReference>
<name>A0A0M0JFE5_9EUKA</name>
<comment type="caution">
    <text evidence="4">The sequence shown here is derived from an EMBL/GenBank/DDBJ whole genome shotgun (WGS) entry which is preliminary data.</text>
</comment>
<reference evidence="5" key="1">
    <citation type="journal article" date="2015" name="PLoS Genet.">
        <title>Genome Sequence and Transcriptome Analyses of Chrysochromulina tobin: Metabolic Tools for Enhanced Algal Fitness in the Prominent Order Prymnesiales (Haptophyceae).</title>
        <authorList>
            <person name="Hovde B.T."/>
            <person name="Deodato C.R."/>
            <person name="Hunsperger H.M."/>
            <person name="Ryken S.A."/>
            <person name="Yost W."/>
            <person name="Jha R.K."/>
            <person name="Patterson J."/>
            <person name="Monnat R.J. Jr."/>
            <person name="Barlow S.B."/>
            <person name="Starkenburg S.R."/>
            <person name="Cattolico R.A."/>
        </authorList>
    </citation>
    <scope>NUCLEOTIDE SEQUENCE</scope>
    <source>
        <strain evidence="5">CCMP291</strain>
    </source>
</reference>
<proteinExistence type="predicted"/>
<dbReference type="InterPro" id="IPR001849">
    <property type="entry name" value="PH_domain"/>
</dbReference>
<evidence type="ECO:0000313" key="4">
    <source>
        <dbReference type="EMBL" id="KOO25314.1"/>
    </source>
</evidence>
<feature type="domain" description="PH" evidence="1">
    <location>
        <begin position="355"/>
        <end position="453"/>
    </location>
</feature>
<dbReference type="CDD" id="cd00201">
    <property type="entry name" value="WW"/>
    <property type="match status" value="2"/>
</dbReference>
<evidence type="ECO:0000259" key="2">
    <source>
        <dbReference type="PROSITE" id="PS50010"/>
    </source>
</evidence>
<dbReference type="Gene3D" id="2.20.70.10">
    <property type="match status" value="1"/>
</dbReference>
<dbReference type="SUPFAM" id="SSF50729">
    <property type="entry name" value="PH domain-like"/>
    <property type="match status" value="1"/>
</dbReference>
<dbReference type="SMART" id="SM00456">
    <property type="entry name" value="WW"/>
    <property type="match status" value="2"/>
</dbReference>
<dbReference type="PROSITE" id="PS50003">
    <property type="entry name" value="PH_DOMAIN"/>
    <property type="match status" value="1"/>
</dbReference>
<dbReference type="InterPro" id="IPR036020">
    <property type="entry name" value="WW_dom_sf"/>
</dbReference>
<dbReference type="OrthoDB" id="660555at2759"/>
<dbReference type="SUPFAM" id="SSF48065">
    <property type="entry name" value="DBL homology domain (DH-domain)"/>
    <property type="match status" value="1"/>
</dbReference>
<dbReference type="SMART" id="SM00233">
    <property type="entry name" value="PH"/>
    <property type="match status" value="2"/>
</dbReference>
<dbReference type="SUPFAM" id="SSF51045">
    <property type="entry name" value="WW domain"/>
    <property type="match status" value="1"/>
</dbReference>
<dbReference type="InterPro" id="IPR001202">
    <property type="entry name" value="WW_dom"/>
</dbReference>
<dbReference type="Gene3D" id="2.30.29.30">
    <property type="entry name" value="Pleckstrin-homology domain (PH domain)/Phosphotyrosine-binding domain (PTB)"/>
    <property type="match status" value="2"/>
</dbReference>
<dbReference type="SMART" id="SM00325">
    <property type="entry name" value="RhoGEF"/>
    <property type="match status" value="1"/>
</dbReference>
<accession>A0A0M0JFE5</accession>
<dbReference type="PANTHER" id="PTHR12673:SF159">
    <property type="entry name" value="LD03170P"/>
    <property type="match status" value="1"/>
</dbReference>
<dbReference type="Pfam" id="PF00621">
    <property type="entry name" value="RhoGEF"/>
    <property type="match status" value="1"/>
</dbReference>
<evidence type="ECO:0000259" key="3">
    <source>
        <dbReference type="PROSITE" id="PS50020"/>
    </source>
</evidence>
<evidence type="ECO:0000259" key="1">
    <source>
        <dbReference type="PROSITE" id="PS50003"/>
    </source>
</evidence>
<dbReference type="Proteomes" id="UP000037460">
    <property type="component" value="Unassembled WGS sequence"/>
</dbReference>
<dbReference type="InterPro" id="IPR051092">
    <property type="entry name" value="FYVE_RhoGEF_PH"/>
</dbReference>
<feature type="domain" description="DH" evidence="2">
    <location>
        <begin position="127"/>
        <end position="320"/>
    </location>
</feature>
<gene>
    <name evidence="4" type="ORF">Ctob_008947</name>
</gene>
<protein>
    <submittedName>
        <fullName evidence="4">Domain containing protein</fullName>
    </submittedName>
</protein>